<accession>A0A327KGK7</accession>
<gene>
    <name evidence="7" type="ORF">CH341_29785</name>
</gene>
<keyword evidence="5" id="KW-0804">Transcription</keyword>
<comment type="caution">
    <text evidence="7">The sequence shown here is derived from an EMBL/GenBank/DDBJ whole genome shotgun (WGS) entry which is preliminary data.</text>
</comment>
<keyword evidence="3" id="KW-0805">Transcription regulation</keyword>
<keyword evidence="2" id="KW-0536">Nodulation</keyword>
<evidence type="ECO:0000256" key="5">
    <source>
        <dbReference type="ARBA" id="ARBA00023163"/>
    </source>
</evidence>
<sequence length="304" mass="33734">MNLKSVDLNLLVAFDVLVTERNVTRAADKLGVTQSALSHSLRRLRAMFSDPLLTRGPHGMEPTDVALELVQPIRAVLSEVHSIMTTRVAFDPATTTRTFSLSMSDAMSIEVLPAIVRRLRMSAPNVDIVVTTAGPRSTCSRIVDDEVDLAVGVFPEQPSDICSRELFRDTIVCVADRHHPKLRRGRMDEQSYLACPHVTVAPNLDSGVQIDDIMAAMGLDRRVMATVSHYVAVPGLVRGTDLVAHTRQRLVGLLPDTADLVAFPIPVPVRVPELSFVQMWHRRYDRDPGHRWLRDLVRDAIAEA</sequence>
<dbReference type="GO" id="GO:0003677">
    <property type="term" value="F:DNA binding"/>
    <property type="evidence" value="ECO:0007669"/>
    <property type="project" value="UniProtKB-KW"/>
</dbReference>
<dbReference type="PROSITE" id="PS50931">
    <property type="entry name" value="HTH_LYSR"/>
    <property type="match status" value="1"/>
</dbReference>
<dbReference type="InterPro" id="IPR036390">
    <property type="entry name" value="WH_DNA-bd_sf"/>
</dbReference>
<evidence type="ECO:0000313" key="7">
    <source>
        <dbReference type="EMBL" id="RAI37251.1"/>
    </source>
</evidence>
<proteinExistence type="inferred from homology"/>
<dbReference type="InterPro" id="IPR037402">
    <property type="entry name" value="YidZ_PBP2"/>
</dbReference>
<reference evidence="7 8" key="1">
    <citation type="submission" date="2017-07" db="EMBL/GenBank/DDBJ databases">
        <title>Draft Genome Sequences of Select Purple Nonsulfur Bacteria.</title>
        <authorList>
            <person name="Lasarre B."/>
            <person name="Mckinlay J.B."/>
        </authorList>
    </citation>
    <scope>NUCLEOTIDE SEQUENCE [LARGE SCALE GENOMIC DNA]</scope>
    <source>
        <strain evidence="7 8">DSM 5909</strain>
    </source>
</reference>
<dbReference type="SUPFAM" id="SSF53850">
    <property type="entry name" value="Periplasmic binding protein-like II"/>
    <property type="match status" value="1"/>
</dbReference>
<dbReference type="EMBL" id="NPEX01000457">
    <property type="protein sequence ID" value="RAI37251.1"/>
    <property type="molecule type" value="Genomic_DNA"/>
</dbReference>
<evidence type="ECO:0000256" key="1">
    <source>
        <dbReference type="ARBA" id="ARBA00009437"/>
    </source>
</evidence>
<dbReference type="Gene3D" id="1.10.10.10">
    <property type="entry name" value="Winged helix-like DNA-binding domain superfamily/Winged helix DNA-binding domain"/>
    <property type="match status" value="1"/>
</dbReference>
<dbReference type="Gene3D" id="3.40.190.10">
    <property type="entry name" value="Periplasmic binding protein-like II"/>
    <property type="match status" value="2"/>
</dbReference>
<keyword evidence="8" id="KW-1185">Reference proteome</keyword>
<dbReference type="Pfam" id="PF00126">
    <property type="entry name" value="HTH_1"/>
    <property type="match status" value="1"/>
</dbReference>
<organism evidence="7 8">
    <name type="scientific">Rhodoplanes roseus</name>
    <dbReference type="NCBI Taxonomy" id="29409"/>
    <lineage>
        <taxon>Bacteria</taxon>
        <taxon>Pseudomonadati</taxon>
        <taxon>Pseudomonadota</taxon>
        <taxon>Alphaproteobacteria</taxon>
        <taxon>Hyphomicrobiales</taxon>
        <taxon>Nitrobacteraceae</taxon>
        <taxon>Rhodoplanes</taxon>
    </lineage>
</organism>
<evidence type="ECO:0000313" key="8">
    <source>
        <dbReference type="Proteomes" id="UP000249130"/>
    </source>
</evidence>
<dbReference type="Pfam" id="PF03466">
    <property type="entry name" value="LysR_substrate"/>
    <property type="match status" value="1"/>
</dbReference>
<dbReference type="Proteomes" id="UP000249130">
    <property type="component" value="Unassembled WGS sequence"/>
</dbReference>
<dbReference type="AlphaFoldDB" id="A0A327KGK7"/>
<dbReference type="RefSeq" id="WP_111423118.1">
    <property type="nucleotide sequence ID" value="NZ_NPEX01000457.1"/>
</dbReference>
<feature type="domain" description="HTH lysR-type" evidence="6">
    <location>
        <begin position="6"/>
        <end position="63"/>
    </location>
</feature>
<dbReference type="InterPro" id="IPR000847">
    <property type="entry name" value="LysR_HTH_N"/>
</dbReference>
<evidence type="ECO:0000259" key="6">
    <source>
        <dbReference type="PROSITE" id="PS50931"/>
    </source>
</evidence>
<comment type="similarity">
    <text evidence="1">Belongs to the LysR transcriptional regulatory family.</text>
</comment>
<dbReference type="PRINTS" id="PR00039">
    <property type="entry name" value="HTHLYSR"/>
</dbReference>
<protein>
    <recommendedName>
        <fullName evidence="6">HTH lysR-type domain-containing protein</fullName>
    </recommendedName>
</protein>
<dbReference type="InterPro" id="IPR005119">
    <property type="entry name" value="LysR_subst-bd"/>
</dbReference>
<dbReference type="InterPro" id="IPR036388">
    <property type="entry name" value="WH-like_DNA-bd_sf"/>
</dbReference>
<evidence type="ECO:0000256" key="2">
    <source>
        <dbReference type="ARBA" id="ARBA00022458"/>
    </source>
</evidence>
<evidence type="ECO:0000256" key="4">
    <source>
        <dbReference type="ARBA" id="ARBA00023125"/>
    </source>
</evidence>
<dbReference type="InterPro" id="IPR050389">
    <property type="entry name" value="LysR-type_TF"/>
</dbReference>
<dbReference type="PANTHER" id="PTHR30118">
    <property type="entry name" value="HTH-TYPE TRANSCRIPTIONAL REGULATOR LEUO-RELATED"/>
    <property type="match status" value="1"/>
</dbReference>
<name>A0A327KGK7_9BRAD</name>
<dbReference type="PANTHER" id="PTHR30118:SF15">
    <property type="entry name" value="TRANSCRIPTIONAL REGULATORY PROTEIN"/>
    <property type="match status" value="1"/>
</dbReference>
<keyword evidence="4" id="KW-0238">DNA-binding</keyword>
<dbReference type="SUPFAM" id="SSF46785">
    <property type="entry name" value="Winged helix' DNA-binding domain"/>
    <property type="match status" value="1"/>
</dbReference>
<evidence type="ECO:0000256" key="3">
    <source>
        <dbReference type="ARBA" id="ARBA00023015"/>
    </source>
</evidence>
<dbReference type="OrthoDB" id="8339333at2"/>
<dbReference type="GO" id="GO:0003700">
    <property type="term" value="F:DNA-binding transcription factor activity"/>
    <property type="evidence" value="ECO:0007669"/>
    <property type="project" value="InterPro"/>
</dbReference>
<dbReference type="CDD" id="cd08417">
    <property type="entry name" value="PBP2_Nitroaromatics_like"/>
    <property type="match status" value="1"/>
</dbReference>